<dbReference type="SUPFAM" id="SSF55785">
    <property type="entry name" value="PYP-like sensor domain (PAS domain)"/>
    <property type="match status" value="1"/>
</dbReference>
<dbReference type="InterPro" id="IPR003018">
    <property type="entry name" value="GAF"/>
</dbReference>
<feature type="non-terminal residue" evidence="2">
    <location>
        <position position="252"/>
    </location>
</feature>
<dbReference type="Gene3D" id="3.30.450.20">
    <property type="entry name" value="PAS domain"/>
    <property type="match status" value="1"/>
</dbReference>
<name>X0WH74_9ZZZZ</name>
<evidence type="ECO:0000259" key="1">
    <source>
        <dbReference type="Pfam" id="PF13492"/>
    </source>
</evidence>
<dbReference type="InterPro" id="IPR029016">
    <property type="entry name" value="GAF-like_dom_sf"/>
</dbReference>
<dbReference type="InterPro" id="IPR035965">
    <property type="entry name" value="PAS-like_dom_sf"/>
</dbReference>
<dbReference type="Gene3D" id="3.30.450.40">
    <property type="match status" value="1"/>
</dbReference>
<feature type="non-terminal residue" evidence="2">
    <location>
        <position position="1"/>
    </location>
</feature>
<sequence length="252" mass="26757">KANAPKDYAQFERLHSLLGRPQSGPTLVQPICVQDQVLGVVLLGYIGKQRSFSQADGRLCQALVAQAATSIENARLYQRLDARAKDLAEQLSAQEAQSIQVQSILDSVSEGVLVIGTADEVVAANPAAERILDMPPDNSVVQLIKGLAAGAEGAPAKEDEGLVVFEWKEKTLKGSLATVKLPDGSQVGHIVVFRDFTRGQPVDRALVEYVATAAQESRGPVSSIKSNVELLDAGAAGALTFQQLDFIEGIGQ</sequence>
<accession>X0WH74</accession>
<reference evidence="2" key="1">
    <citation type="journal article" date="2014" name="Front. Microbiol.">
        <title>High frequency of phylogenetically diverse reductive dehalogenase-homologous genes in deep subseafloor sedimentary metagenomes.</title>
        <authorList>
            <person name="Kawai M."/>
            <person name="Futagami T."/>
            <person name="Toyoda A."/>
            <person name="Takaki Y."/>
            <person name="Nishi S."/>
            <person name="Hori S."/>
            <person name="Arai W."/>
            <person name="Tsubouchi T."/>
            <person name="Morono Y."/>
            <person name="Uchiyama I."/>
            <person name="Ito T."/>
            <person name="Fujiyama A."/>
            <person name="Inagaki F."/>
            <person name="Takami H."/>
        </authorList>
    </citation>
    <scope>NUCLEOTIDE SEQUENCE</scope>
    <source>
        <strain evidence="2">Expedition CK06-06</strain>
    </source>
</reference>
<proteinExistence type="predicted"/>
<protein>
    <recommendedName>
        <fullName evidence="1">GAF domain-containing protein</fullName>
    </recommendedName>
</protein>
<dbReference type="EMBL" id="BARS01041256">
    <property type="protein sequence ID" value="GAG30314.1"/>
    <property type="molecule type" value="Genomic_DNA"/>
</dbReference>
<comment type="caution">
    <text evidence="2">The sequence shown here is derived from an EMBL/GenBank/DDBJ whole genome shotgun (WGS) entry which is preliminary data.</text>
</comment>
<gene>
    <name evidence="2" type="ORF">S01H1_62773</name>
</gene>
<dbReference type="SUPFAM" id="SSF55781">
    <property type="entry name" value="GAF domain-like"/>
    <property type="match status" value="1"/>
</dbReference>
<dbReference type="AlphaFoldDB" id="X0WH74"/>
<organism evidence="2">
    <name type="scientific">marine sediment metagenome</name>
    <dbReference type="NCBI Taxonomy" id="412755"/>
    <lineage>
        <taxon>unclassified sequences</taxon>
        <taxon>metagenomes</taxon>
        <taxon>ecological metagenomes</taxon>
    </lineage>
</organism>
<dbReference type="Pfam" id="PF13492">
    <property type="entry name" value="GAF_3"/>
    <property type="match status" value="1"/>
</dbReference>
<feature type="domain" description="GAF" evidence="1">
    <location>
        <begin position="21"/>
        <end position="73"/>
    </location>
</feature>
<evidence type="ECO:0000313" key="2">
    <source>
        <dbReference type="EMBL" id="GAG30314.1"/>
    </source>
</evidence>